<name>D9MP79_9BACT</name>
<gene>
    <name evidence="1" type="ORF">LW5_0100</name>
</gene>
<sequence>MSQLQNAVALCTCNILDSRFHGNDRQGKTTFCCNSGHLPPGGVSFLRTDCVIIENQPPPFF</sequence>
<dbReference type="EMBL" id="HM454283">
    <property type="protein sequence ID" value="ADI87768.1"/>
    <property type="molecule type" value="Genomic_DNA"/>
</dbReference>
<reference evidence="1" key="1">
    <citation type="journal article" date="2011" name="Appl. Environ. Microbiol.">
        <title>Metagenomic analysis reveals unexpected subgenomic diversity of magnetotactic bacteria within the phylum Nitrospirae.</title>
        <authorList>
            <person name="Lin W."/>
            <person name="Jogler C."/>
            <person name="Schuler D."/>
            <person name="Pan Y."/>
        </authorList>
    </citation>
    <scope>NUCLEOTIDE SEQUENCE</scope>
</reference>
<dbReference type="AlphaFoldDB" id="D9MP79"/>
<protein>
    <submittedName>
        <fullName evidence="1">Uncharacterized protein</fullName>
    </submittedName>
</protein>
<evidence type="ECO:0000313" key="1">
    <source>
        <dbReference type="EMBL" id="ADI87768.1"/>
    </source>
</evidence>
<organism evidence="1">
    <name type="scientific">uncultured Nitrospirae bacterium MY4-5C</name>
    <dbReference type="NCBI Taxonomy" id="798580"/>
    <lineage>
        <taxon>Bacteria</taxon>
        <taxon>Pseudomonadati</taxon>
        <taxon>Nitrospirota</taxon>
        <taxon>environmental samples</taxon>
    </lineage>
</organism>
<proteinExistence type="predicted"/>
<accession>D9MP79</accession>